<dbReference type="AlphaFoldDB" id="A0A1H9L5B5"/>
<protein>
    <recommendedName>
        <fullName evidence="3">Fn3-like domain-containing protein</fullName>
    </recommendedName>
</protein>
<sequence>METNSTQTTNKTTKISIIKIALLSLFLLGFTYSYSQSNSCNATLKVEKDRNIQSSSSTAGSYYVMILTNNSSFSENFSLNTFNVNSTCSNNDGTNTSSNVNLETSFFDINQQPISQIIISSGQSVNFLVKVSVPIGTDFDKWCCTQIIAESSNCPNYKVTTVVHTQVINPNEG</sequence>
<evidence type="ECO:0008006" key="3">
    <source>
        <dbReference type="Google" id="ProtNLM"/>
    </source>
</evidence>
<dbReference type="Proteomes" id="UP000183658">
    <property type="component" value="Unassembled WGS sequence"/>
</dbReference>
<dbReference type="RefSeq" id="WP_074723386.1">
    <property type="nucleotide sequence ID" value="NZ_CBCRVS010000021.1"/>
</dbReference>
<dbReference type="OrthoDB" id="1356197at2"/>
<accession>A0A1H9L5B5</accession>
<keyword evidence="2" id="KW-1185">Reference proteome</keyword>
<evidence type="ECO:0000313" key="1">
    <source>
        <dbReference type="EMBL" id="SER06203.1"/>
    </source>
</evidence>
<gene>
    <name evidence="1" type="ORF">SAMN05444355_106188</name>
</gene>
<evidence type="ECO:0000313" key="2">
    <source>
        <dbReference type="Proteomes" id="UP000183658"/>
    </source>
</evidence>
<proteinExistence type="predicted"/>
<reference evidence="2" key="1">
    <citation type="submission" date="2016-10" db="EMBL/GenBank/DDBJ databases">
        <authorList>
            <person name="Varghese N."/>
            <person name="Submissions S."/>
        </authorList>
    </citation>
    <scope>NUCLEOTIDE SEQUENCE [LARGE SCALE GENOMIC DNA]</scope>
    <source>
        <strain evidence="2">DSM 15719</strain>
    </source>
</reference>
<name>A0A1H9L5B5_FLAFI</name>
<dbReference type="EMBL" id="FOFZ01000006">
    <property type="protein sequence ID" value="SER06203.1"/>
    <property type="molecule type" value="Genomic_DNA"/>
</dbReference>
<organism evidence="1 2">
    <name type="scientific">Flavobacterium frigoris</name>
    <dbReference type="NCBI Taxonomy" id="229204"/>
    <lineage>
        <taxon>Bacteria</taxon>
        <taxon>Pseudomonadati</taxon>
        <taxon>Bacteroidota</taxon>
        <taxon>Flavobacteriia</taxon>
        <taxon>Flavobacteriales</taxon>
        <taxon>Flavobacteriaceae</taxon>
        <taxon>Flavobacterium</taxon>
    </lineage>
</organism>